<evidence type="ECO:0000256" key="4">
    <source>
        <dbReference type="ARBA" id="ARBA00022729"/>
    </source>
</evidence>
<evidence type="ECO:0000256" key="2">
    <source>
        <dbReference type="ARBA" id="ARBA00005695"/>
    </source>
</evidence>
<accession>A0A1K2HZH4</accession>
<evidence type="ECO:0000256" key="3">
    <source>
        <dbReference type="ARBA" id="ARBA00022448"/>
    </source>
</evidence>
<dbReference type="GO" id="GO:1904680">
    <property type="term" value="F:peptide transmembrane transporter activity"/>
    <property type="evidence" value="ECO:0007669"/>
    <property type="project" value="TreeGrafter"/>
</dbReference>
<sequence length="517" mass="56820">MKTHIKRWQLALAAILLTSVAILPAGARDLNVAINADPSQVDPITLSELISGDILKNVYQGFTDTDAEGNVVPLLATSWEAHEDGLGFTFRLREGVKFHTGNVFGARDVKATFEQLLIPGNKGGGASQYLNRIVGAEAVKAGTTTDLEGVKVVDDLTVEVRFTEPEVLFPIYPFNFFDASLVGEAGSNFFAENSGGTGPFRFVEWKRGEQVELDAFADYWGGAPAIDGVTFKIVPEETTQLALYETGELDVLYLSAATGRRVLRDPQYADQLQSATAAQINYLGFNAALYEPFRDKRVREAFSIALDREALVNGLFGGAAQPLYGQISPGVGGYDPEFPAIPHDPERAKQLIAEAGYADGLPPLTLGSLESSRTEATYFADLYSQLFNVEVTLQTQERATFIRALNAKEVPFFHFGWTAGYPDALYFLSQVWYSKSPYNRTGYSNPDFDALIEKATATTDPQERYALYHEAERLLVLEDWGTSGTYVRTQLALVKPSVKGVTLTPFRFQPYADVTID</sequence>
<comment type="similarity">
    <text evidence="2">Belongs to the bacterial solute-binding protein 5 family.</text>
</comment>
<dbReference type="STRING" id="665118.SAMN02983003_2086"/>
<dbReference type="InterPro" id="IPR000914">
    <property type="entry name" value="SBP_5_dom"/>
</dbReference>
<dbReference type="Pfam" id="PF00496">
    <property type="entry name" value="SBP_bac_5"/>
    <property type="match status" value="1"/>
</dbReference>
<evidence type="ECO:0000256" key="5">
    <source>
        <dbReference type="SAM" id="SignalP"/>
    </source>
</evidence>
<dbReference type="SUPFAM" id="SSF53850">
    <property type="entry name" value="Periplasmic binding protein-like II"/>
    <property type="match status" value="1"/>
</dbReference>
<keyword evidence="3" id="KW-0813">Transport</keyword>
<keyword evidence="4 5" id="KW-0732">Signal</keyword>
<dbReference type="RefSeq" id="WP_072342405.1">
    <property type="nucleotide sequence ID" value="NZ_FPKU01000002.1"/>
</dbReference>
<dbReference type="InterPro" id="IPR030678">
    <property type="entry name" value="Peptide/Ni-bd"/>
</dbReference>
<dbReference type="InterPro" id="IPR039424">
    <property type="entry name" value="SBP_5"/>
</dbReference>
<gene>
    <name evidence="7" type="ORF">SAMN02983003_2086</name>
</gene>
<dbReference type="PANTHER" id="PTHR30290:SF10">
    <property type="entry name" value="PERIPLASMIC OLIGOPEPTIDE-BINDING PROTEIN-RELATED"/>
    <property type="match status" value="1"/>
</dbReference>
<comment type="subcellular location">
    <subcellularLocation>
        <location evidence="1">Periplasm</location>
    </subcellularLocation>
</comment>
<organism evidence="7 8">
    <name type="scientific">Devosia enhydra</name>
    <dbReference type="NCBI Taxonomy" id="665118"/>
    <lineage>
        <taxon>Bacteria</taxon>
        <taxon>Pseudomonadati</taxon>
        <taxon>Pseudomonadota</taxon>
        <taxon>Alphaproteobacteria</taxon>
        <taxon>Hyphomicrobiales</taxon>
        <taxon>Devosiaceae</taxon>
        <taxon>Devosia</taxon>
    </lineage>
</organism>
<dbReference type="GO" id="GO:0043190">
    <property type="term" value="C:ATP-binding cassette (ABC) transporter complex"/>
    <property type="evidence" value="ECO:0007669"/>
    <property type="project" value="InterPro"/>
</dbReference>
<dbReference type="AlphaFoldDB" id="A0A1K2HZH4"/>
<dbReference type="Proteomes" id="UP000183447">
    <property type="component" value="Unassembled WGS sequence"/>
</dbReference>
<dbReference type="EMBL" id="FPKU01000002">
    <property type="protein sequence ID" value="SFZ84565.1"/>
    <property type="molecule type" value="Genomic_DNA"/>
</dbReference>
<protein>
    <submittedName>
        <fullName evidence="7">Peptide/nickel transport system substrate-binding protein</fullName>
    </submittedName>
</protein>
<dbReference type="Gene3D" id="3.90.76.10">
    <property type="entry name" value="Dipeptide-binding Protein, Domain 1"/>
    <property type="match status" value="1"/>
</dbReference>
<dbReference type="PIRSF" id="PIRSF002741">
    <property type="entry name" value="MppA"/>
    <property type="match status" value="1"/>
</dbReference>
<dbReference type="PANTHER" id="PTHR30290">
    <property type="entry name" value="PERIPLASMIC BINDING COMPONENT OF ABC TRANSPORTER"/>
    <property type="match status" value="1"/>
</dbReference>
<evidence type="ECO:0000313" key="7">
    <source>
        <dbReference type="EMBL" id="SFZ84565.1"/>
    </source>
</evidence>
<evidence type="ECO:0000259" key="6">
    <source>
        <dbReference type="Pfam" id="PF00496"/>
    </source>
</evidence>
<dbReference type="GO" id="GO:0030288">
    <property type="term" value="C:outer membrane-bounded periplasmic space"/>
    <property type="evidence" value="ECO:0007669"/>
    <property type="project" value="UniProtKB-ARBA"/>
</dbReference>
<dbReference type="Gene3D" id="3.10.105.10">
    <property type="entry name" value="Dipeptide-binding Protein, Domain 3"/>
    <property type="match status" value="1"/>
</dbReference>
<feature type="signal peptide" evidence="5">
    <location>
        <begin position="1"/>
        <end position="27"/>
    </location>
</feature>
<evidence type="ECO:0000256" key="1">
    <source>
        <dbReference type="ARBA" id="ARBA00004418"/>
    </source>
</evidence>
<feature type="chain" id="PRO_5012814786" evidence="5">
    <location>
        <begin position="28"/>
        <end position="517"/>
    </location>
</feature>
<dbReference type="Gene3D" id="3.40.190.10">
    <property type="entry name" value="Periplasmic binding protein-like II"/>
    <property type="match status" value="1"/>
</dbReference>
<reference evidence="7 8" key="1">
    <citation type="submission" date="2016-11" db="EMBL/GenBank/DDBJ databases">
        <authorList>
            <person name="Jaros S."/>
            <person name="Januszkiewicz K."/>
            <person name="Wedrychowicz H."/>
        </authorList>
    </citation>
    <scope>NUCLEOTIDE SEQUENCE [LARGE SCALE GENOMIC DNA]</scope>
    <source>
        <strain evidence="7 8">ATCC 23634</strain>
    </source>
</reference>
<dbReference type="OrthoDB" id="9803988at2"/>
<dbReference type="GO" id="GO:0015833">
    <property type="term" value="P:peptide transport"/>
    <property type="evidence" value="ECO:0007669"/>
    <property type="project" value="TreeGrafter"/>
</dbReference>
<feature type="domain" description="Solute-binding protein family 5" evidence="6">
    <location>
        <begin position="70"/>
        <end position="435"/>
    </location>
</feature>
<dbReference type="CDD" id="cd00995">
    <property type="entry name" value="PBP2_NikA_DppA_OppA_like"/>
    <property type="match status" value="1"/>
</dbReference>
<keyword evidence="8" id="KW-1185">Reference proteome</keyword>
<proteinExistence type="inferred from homology"/>
<evidence type="ECO:0000313" key="8">
    <source>
        <dbReference type="Proteomes" id="UP000183447"/>
    </source>
</evidence>
<name>A0A1K2HZH4_9HYPH</name>